<reference evidence="9 10" key="1">
    <citation type="submission" date="2022-02" db="EMBL/GenBank/DDBJ databases">
        <title>Draft genome sequence of Mezorhizobium retamae strain IRAMC:0171 isolated from Retama raetam nodules.</title>
        <authorList>
            <person name="Bengaied R."/>
            <person name="Sbissi I."/>
            <person name="Huber K."/>
            <person name="Ghodbane F."/>
            <person name="Nouioui I."/>
            <person name="Tarhouni M."/>
            <person name="Gtari M."/>
        </authorList>
    </citation>
    <scope>NUCLEOTIDE SEQUENCE [LARGE SCALE GENOMIC DNA]</scope>
    <source>
        <strain evidence="9 10">IRAMC:0171</strain>
    </source>
</reference>
<dbReference type="PROSITE" id="PS51257">
    <property type="entry name" value="PROKAR_LIPOPROTEIN"/>
    <property type="match status" value="1"/>
</dbReference>
<accession>A0ABS9QGR4</accession>
<dbReference type="CDD" id="cd00075">
    <property type="entry name" value="HATPase"/>
    <property type="match status" value="1"/>
</dbReference>
<keyword evidence="7" id="KW-1133">Transmembrane helix</keyword>
<name>A0ABS9QGR4_9HYPH</name>
<dbReference type="Gene3D" id="1.10.287.130">
    <property type="match status" value="1"/>
</dbReference>
<feature type="domain" description="Histidine kinase" evidence="8">
    <location>
        <begin position="474"/>
        <end position="686"/>
    </location>
</feature>
<dbReference type="GO" id="GO:0016301">
    <property type="term" value="F:kinase activity"/>
    <property type="evidence" value="ECO:0007669"/>
    <property type="project" value="UniProtKB-KW"/>
</dbReference>
<feature type="transmembrane region" description="Helical" evidence="7">
    <location>
        <begin position="314"/>
        <end position="334"/>
    </location>
</feature>
<dbReference type="InterPro" id="IPR004358">
    <property type="entry name" value="Sig_transdc_His_kin-like_C"/>
</dbReference>
<dbReference type="Pfam" id="PF07696">
    <property type="entry name" value="7TMR-DISMED2"/>
    <property type="match status" value="1"/>
</dbReference>
<feature type="transmembrane region" description="Helical" evidence="7">
    <location>
        <begin position="220"/>
        <end position="247"/>
    </location>
</feature>
<feature type="transmembrane region" description="Helical" evidence="7">
    <location>
        <begin position="341"/>
        <end position="362"/>
    </location>
</feature>
<dbReference type="Gene3D" id="2.60.40.2380">
    <property type="match status" value="1"/>
</dbReference>
<dbReference type="SUPFAM" id="SSF55874">
    <property type="entry name" value="ATPase domain of HSP90 chaperone/DNA topoisomerase II/histidine kinase"/>
    <property type="match status" value="1"/>
</dbReference>
<evidence type="ECO:0000313" key="9">
    <source>
        <dbReference type="EMBL" id="MCG7506023.1"/>
    </source>
</evidence>
<dbReference type="InterPro" id="IPR036097">
    <property type="entry name" value="HisK_dim/P_sf"/>
</dbReference>
<organism evidence="9 10">
    <name type="scientific">Mesorhizobium retamae</name>
    <dbReference type="NCBI Taxonomy" id="2912854"/>
    <lineage>
        <taxon>Bacteria</taxon>
        <taxon>Pseudomonadati</taxon>
        <taxon>Pseudomonadota</taxon>
        <taxon>Alphaproteobacteria</taxon>
        <taxon>Hyphomicrobiales</taxon>
        <taxon>Phyllobacteriaceae</taxon>
        <taxon>Mesorhizobium</taxon>
    </lineage>
</organism>
<dbReference type="PANTHER" id="PTHR43711:SF28">
    <property type="entry name" value="SENSOR HISTIDINE KINASE YXDK"/>
    <property type="match status" value="1"/>
</dbReference>
<dbReference type="SUPFAM" id="SSF47384">
    <property type="entry name" value="Homodimeric domain of signal transducing histidine kinase"/>
    <property type="match status" value="1"/>
</dbReference>
<dbReference type="EMBL" id="JAKREW010000011">
    <property type="protein sequence ID" value="MCG7506023.1"/>
    <property type="molecule type" value="Genomic_DNA"/>
</dbReference>
<dbReference type="InterPro" id="IPR011623">
    <property type="entry name" value="7TMR_DISM_rcpt_extracell_dom1"/>
</dbReference>
<feature type="transmembrane region" description="Helical" evidence="7">
    <location>
        <begin position="191"/>
        <end position="213"/>
    </location>
</feature>
<keyword evidence="5 9" id="KW-0418">Kinase</keyword>
<dbReference type="InterPro" id="IPR011622">
    <property type="entry name" value="7TMR_DISM_rcpt_extracell_dom2"/>
</dbReference>
<evidence type="ECO:0000256" key="3">
    <source>
        <dbReference type="ARBA" id="ARBA00022553"/>
    </source>
</evidence>
<evidence type="ECO:0000313" key="10">
    <source>
        <dbReference type="Proteomes" id="UP001201701"/>
    </source>
</evidence>
<dbReference type="PRINTS" id="PR00344">
    <property type="entry name" value="BCTRLSENSOR"/>
</dbReference>
<keyword evidence="4" id="KW-0808">Transferase</keyword>
<evidence type="ECO:0000259" key="8">
    <source>
        <dbReference type="PROSITE" id="PS50109"/>
    </source>
</evidence>
<keyword evidence="7" id="KW-0472">Membrane</keyword>
<dbReference type="RefSeq" id="WP_239365804.1">
    <property type="nucleotide sequence ID" value="NZ_JAKREW010000011.1"/>
</dbReference>
<dbReference type="Pfam" id="PF07695">
    <property type="entry name" value="7TMR-DISM_7TM"/>
    <property type="match status" value="1"/>
</dbReference>
<sequence>MPHRHHNRFHLIAVLSILFGCLLPQISSALPLNPADGLNAPVSLNGHLSILHDPTGALTIDDIVSEHSNVQFQAIPSMLTQGYRKGAIWVRLSLFAPEGPKQWLLQIERPLIEYVTLYVRDEAGRFVASPPSPLRPGDKGGAGAYPNLFPISVPSVQTDYYVRLQSSTSMTTALNIWQKDGYAGYRQTDDWIIGFVVGSIVLLILINVMYSIILKDSLYFLYSLVLIESGLLTVFHMGYASYVLFFLSNEQIYRSWGAIVCLYNVVMILFLARLFEFRRHWLWVWRAFQGIILLNGVAMLLAIAGRYADVGFFVARNLQLSFIAVGLLVLYLLVVRRQTQYLLPALAFASVITISLLMQTQYTGANPLQINSSLSRLHAVGSLIHLVLLSAAIATRTRRAERSLNEEKDRVLAMSRSAEQELAIKVRERTAELAESNASLKEEIDRRHLLEVKLRQSLDSVNDALAQQRDFLAVVSHEFRGPLSVIAAASDNLLHYASESPHNIKGRAIKIRQTVKRMSMLIENVLAGDRLNAGQKTFDAIETFDLNGIFSSVHAGLDDDAARRVSFVPGNEAVVKGDRILLEIVLQNLIQNALKYSPPTSPVTVQLSTNQDIVLVDVSDQGAGVAPHNRELIFAKYFRAAGQNVNGSGLGLYISREIARQHAGDLRLIASDARGSTFRLSLPIEGNWKALSGGSTTPSSVLGHR</sequence>
<dbReference type="SMART" id="SM00388">
    <property type="entry name" value="HisKA"/>
    <property type="match status" value="1"/>
</dbReference>
<keyword evidence="3" id="KW-0597">Phosphoprotein</keyword>
<gene>
    <name evidence="9" type="ORF">L4923_13450</name>
</gene>
<protein>
    <recommendedName>
        <fullName evidence="2">histidine kinase</fullName>
        <ecNumber evidence="2">2.7.13.3</ecNumber>
    </recommendedName>
</protein>
<dbReference type="PANTHER" id="PTHR43711">
    <property type="entry name" value="TWO-COMPONENT HISTIDINE KINASE"/>
    <property type="match status" value="1"/>
</dbReference>
<comment type="catalytic activity">
    <reaction evidence="1">
        <text>ATP + protein L-histidine = ADP + protein N-phospho-L-histidine.</text>
        <dbReference type="EC" id="2.7.13.3"/>
    </reaction>
</comment>
<dbReference type="InterPro" id="IPR003661">
    <property type="entry name" value="HisK_dim/P_dom"/>
</dbReference>
<evidence type="ECO:0000256" key="1">
    <source>
        <dbReference type="ARBA" id="ARBA00000085"/>
    </source>
</evidence>
<dbReference type="InterPro" id="IPR003594">
    <property type="entry name" value="HATPase_dom"/>
</dbReference>
<comment type="caution">
    <text evidence="9">The sequence shown here is derived from an EMBL/GenBank/DDBJ whole genome shotgun (WGS) entry which is preliminary data.</text>
</comment>
<dbReference type="Proteomes" id="UP001201701">
    <property type="component" value="Unassembled WGS sequence"/>
</dbReference>
<feature type="transmembrane region" description="Helical" evidence="7">
    <location>
        <begin position="253"/>
        <end position="275"/>
    </location>
</feature>
<dbReference type="InterPro" id="IPR050736">
    <property type="entry name" value="Sensor_HK_Regulatory"/>
</dbReference>
<keyword evidence="6" id="KW-0902">Two-component regulatory system</keyword>
<dbReference type="InterPro" id="IPR036890">
    <property type="entry name" value="HATPase_C_sf"/>
</dbReference>
<keyword evidence="10" id="KW-1185">Reference proteome</keyword>
<evidence type="ECO:0000256" key="7">
    <source>
        <dbReference type="SAM" id="Phobius"/>
    </source>
</evidence>
<evidence type="ECO:0000256" key="5">
    <source>
        <dbReference type="ARBA" id="ARBA00022777"/>
    </source>
</evidence>
<evidence type="ECO:0000256" key="6">
    <source>
        <dbReference type="ARBA" id="ARBA00023012"/>
    </source>
</evidence>
<dbReference type="PROSITE" id="PS50109">
    <property type="entry name" value="HIS_KIN"/>
    <property type="match status" value="1"/>
</dbReference>
<proteinExistence type="predicted"/>
<feature type="transmembrane region" description="Helical" evidence="7">
    <location>
        <begin position="287"/>
        <end position="308"/>
    </location>
</feature>
<dbReference type="CDD" id="cd00082">
    <property type="entry name" value="HisKA"/>
    <property type="match status" value="1"/>
</dbReference>
<feature type="transmembrane region" description="Helical" evidence="7">
    <location>
        <begin position="374"/>
        <end position="394"/>
    </location>
</feature>
<dbReference type="Pfam" id="PF02518">
    <property type="entry name" value="HATPase_c"/>
    <property type="match status" value="1"/>
</dbReference>
<dbReference type="Pfam" id="PF00512">
    <property type="entry name" value="HisKA"/>
    <property type="match status" value="1"/>
</dbReference>
<evidence type="ECO:0000256" key="2">
    <source>
        <dbReference type="ARBA" id="ARBA00012438"/>
    </source>
</evidence>
<dbReference type="InterPro" id="IPR005467">
    <property type="entry name" value="His_kinase_dom"/>
</dbReference>
<dbReference type="Gene3D" id="3.30.565.10">
    <property type="entry name" value="Histidine kinase-like ATPase, C-terminal domain"/>
    <property type="match status" value="1"/>
</dbReference>
<evidence type="ECO:0000256" key="4">
    <source>
        <dbReference type="ARBA" id="ARBA00022679"/>
    </source>
</evidence>
<keyword evidence="7" id="KW-0812">Transmembrane</keyword>
<dbReference type="EC" id="2.7.13.3" evidence="2"/>
<dbReference type="SMART" id="SM00387">
    <property type="entry name" value="HATPase_c"/>
    <property type="match status" value="1"/>
</dbReference>